<gene>
    <name evidence="2" type="ORF">TL08_13930</name>
</gene>
<dbReference type="InterPro" id="IPR030395">
    <property type="entry name" value="GP_PDE_dom"/>
</dbReference>
<accession>A0AAC9MYS0</accession>
<dbReference type="Pfam" id="PF03009">
    <property type="entry name" value="GDPD"/>
    <property type="match status" value="1"/>
</dbReference>
<dbReference type="AlphaFoldDB" id="A0AAC9MYS0"/>
<sequence length="265" mass="29620">MPRQVPRPHPYLDGPYPRAFAHRGWHLDELAGLENSGAAFTRAWAEGFRYLETDVRATADGVVVVHHDETLDRTTDALGPVARLPWSTVRRARIGGREPVSRLEDVLEASPAARFNIDVKSSDAIAPVIRVLERMSVWDRVCLASFDEKRLQTLRRTCGPRLMTSVAEHSARLLWAGARVGRLGDLLPVAGRLAQLPQHRGSLTVVDRALVRAAHRRGIEVHVWTVDERDRMRTLLDLGVDGLVTDRPDLLRAELRARGVWPDGA</sequence>
<dbReference type="GO" id="GO:0008889">
    <property type="term" value="F:glycerophosphodiester phosphodiesterase activity"/>
    <property type="evidence" value="ECO:0007669"/>
    <property type="project" value="UniProtKB-EC"/>
</dbReference>
<dbReference type="Proteomes" id="UP000095210">
    <property type="component" value="Chromosome"/>
</dbReference>
<dbReference type="PROSITE" id="PS51704">
    <property type="entry name" value="GP_PDE"/>
    <property type="match status" value="1"/>
</dbReference>
<name>A0AAC9MYS0_9PSEU</name>
<reference evidence="3" key="1">
    <citation type="submission" date="2016-03" db="EMBL/GenBank/DDBJ databases">
        <title>Complete genome sequence of the type strain Actinoalloteichus hymeniacidonis DSM 45092.</title>
        <authorList>
            <person name="Schaffert L."/>
            <person name="Albersmeier A."/>
            <person name="Winkler A."/>
            <person name="Kalinowski J."/>
            <person name="Zotchev S."/>
            <person name="Ruckert C."/>
        </authorList>
    </citation>
    <scope>NUCLEOTIDE SEQUENCE [LARGE SCALE GENOMIC DNA]</scope>
    <source>
        <strain evidence="3">HPA177(T) (DSM 45092(T))</strain>
    </source>
</reference>
<dbReference type="KEGG" id="ahm:TL08_13930"/>
<dbReference type="Gene3D" id="3.20.20.190">
    <property type="entry name" value="Phosphatidylinositol (PI) phosphodiesterase"/>
    <property type="match status" value="1"/>
</dbReference>
<evidence type="ECO:0000313" key="2">
    <source>
        <dbReference type="EMBL" id="AOS63600.1"/>
    </source>
</evidence>
<evidence type="ECO:0000313" key="3">
    <source>
        <dbReference type="Proteomes" id="UP000095210"/>
    </source>
</evidence>
<dbReference type="EMBL" id="CP014859">
    <property type="protein sequence ID" value="AOS63600.1"/>
    <property type="molecule type" value="Genomic_DNA"/>
</dbReference>
<dbReference type="EC" id="3.1.4.46" evidence="2"/>
<dbReference type="SUPFAM" id="SSF51695">
    <property type="entry name" value="PLC-like phosphodiesterases"/>
    <property type="match status" value="1"/>
</dbReference>
<protein>
    <submittedName>
        <fullName evidence="2">Glycerophosphoryl diester phosphodiesterase</fullName>
        <ecNumber evidence="2">3.1.4.46</ecNumber>
    </submittedName>
</protein>
<dbReference type="CDD" id="cd08561">
    <property type="entry name" value="GDPD_cytoplasmic_ScUgpQ2_like"/>
    <property type="match status" value="1"/>
</dbReference>
<dbReference type="InterPro" id="IPR017946">
    <property type="entry name" value="PLC-like_Pdiesterase_TIM-brl"/>
</dbReference>
<dbReference type="RefSeq" id="WP_069849426.1">
    <property type="nucleotide sequence ID" value="NZ_CP014859.1"/>
</dbReference>
<feature type="domain" description="GP-PDE" evidence="1">
    <location>
        <begin position="17"/>
        <end position="255"/>
    </location>
</feature>
<evidence type="ECO:0000259" key="1">
    <source>
        <dbReference type="PROSITE" id="PS51704"/>
    </source>
</evidence>
<organism evidence="2 3">
    <name type="scientific">Actinoalloteichus hymeniacidonis</name>
    <dbReference type="NCBI Taxonomy" id="340345"/>
    <lineage>
        <taxon>Bacteria</taxon>
        <taxon>Bacillati</taxon>
        <taxon>Actinomycetota</taxon>
        <taxon>Actinomycetes</taxon>
        <taxon>Pseudonocardiales</taxon>
        <taxon>Pseudonocardiaceae</taxon>
        <taxon>Actinoalloteichus</taxon>
    </lineage>
</organism>
<keyword evidence="2" id="KW-0378">Hydrolase</keyword>
<dbReference type="PANTHER" id="PTHR43805:SF1">
    <property type="entry name" value="GP-PDE DOMAIN-CONTAINING PROTEIN"/>
    <property type="match status" value="1"/>
</dbReference>
<keyword evidence="3" id="KW-1185">Reference proteome</keyword>
<proteinExistence type="predicted"/>
<dbReference type="PANTHER" id="PTHR43805">
    <property type="entry name" value="GLYCEROPHOSPHORYL DIESTER PHOSPHODIESTERASE"/>
    <property type="match status" value="1"/>
</dbReference>
<dbReference type="GO" id="GO:0006629">
    <property type="term" value="P:lipid metabolic process"/>
    <property type="evidence" value="ECO:0007669"/>
    <property type="project" value="InterPro"/>
</dbReference>